<keyword evidence="3 12" id="KW-0138">CF(0)</keyword>
<keyword evidence="12" id="KW-1003">Cell membrane</keyword>
<keyword evidence="9 12" id="KW-0066">ATP synthesis</keyword>
<dbReference type="PANTHER" id="PTHR33445">
    <property type="entry name" value="ATP SYNTHASE SUBUNIT B', CHLOROPLASTIC"/>
    <property type="match status" value="1"/>
</dbReference>
<keyword evidence="6 12" id="KW-1133">Transmembrane helix</keyword>
<comment type="subunit">
    <text evidence="12">F-type ATPases have 2 components, F(1) - the catalytic core - and F(0) - the membrane proton channel. F(1) has five subunits: alpha(3), beta(3), gamma(1), delta(1), epsilon(1). F(0) has three main subunits: a(1), b(2) and c(10-14). The alpha and beta chains form an alternating ring which encloses part of the gamma chain. F(1) is attached to F(0) by a central stalk formed by the gamma and epsilon chains, while a peripheral stalk is formed by the delta and b chains.</text>
</comment>
<evidence type="ECO:0000256" key="4">
    <source>
        <dbReference type="ARBA" id="ARBA00022692"/>
    </source>
</evidence>
<proteinExistence type="inferred from homology"/>
<evidence type="ECO:0000256" key="1">
    <source>
        <dbReference type="ARBA" id="ARBA00005513"/>
    </source>
</evidence>
<evidence type="ECO:0000256" key="3">
    <source>
        <dbReference type="ARBA" id="ARBA00022547"/>
    </source>
</evidence>
<evidence type="ECO:0000313" key="14">
    <source>
        <dbReference type="EMBL" id="OHA03587.1"/>
    </source>
</evidence>
<dbReference type="AlphaFoldDB" id="A0A1G2KVW8"/>
<evidence type="ECO:0000256" key="12">
    <source>
        <dbReference type="HAMAP-Rule" id="MF_01398"/>
    </source>
</evidence>
<dbReference type="GO" id="GO:0046933">
    <property type="term" value="F:proton-transporting ATP synthase activity, rotational mechanism"/>
    <property type="evidence" value="ECO:0007669"/>
    <property type="project" value="UniProtKB-UniRule"/>
</dbReference>
<dbReference type="EMBL" id="MHQM01000023">
    <property type="protein sequence ID" value="OHA03587.1"/>
    <property type="molecule type" value="Genomic_DNA"/>
</dbReference>
<sequence>MSELLHNFGVDWKLLIAQAVNFFVLLLVLWKFAYKPILEVFRTRRESIAQGLRDAEEASQRLTQAEKIGEEKITVARTEALGIVNQAEALGRTRKEEILQEATDKGDAVLAQARQGAMEERLKAEEAFYKDAEGLLRAGMEHILIALPPEARDRELTRRAIAALKTAPKS</sequence>
<dbReference type="Pfam" id="PF00430">
    <property type="entry name" value="ATP-synt_B"/>
    <property type="match status" value="1"/>
</dbReference>
<dbReference type="InterPro" id="IPR050059">
    <property type="entry name" value="ATP_synthase_B_chain"/>
</dbReference>
<dbReference type="NCBIfam" id="TIGR01144">
    <property type="entry name" value="ATP_synt_b"/>
    <property type="match status" value="1"/>
</dbReference>
<evidence type="ECO:0000256" key="11">
    <source>
        <dbReference type="ARBA" id="ARBA00037847"/>
    </source>
</evidence>
<dbReference type="GO" id="GO:0005886">
    <property type="term" value="C:plasma membrane"/>
    <property type="evidence" value="ECO:0007669"/>
    <property type="project" value="UniProtKB-SubCell"/>
</dbReference>
<dbReference type="InterPro" id="IPR005864">
    <property type="entry name" value="ATP_synth_F0_bsu_bac"/>
</dbReference>
<keyword evidence="2 12" id="KW-0813">Transport</keyword>
<evidence type="ECO:0000256" key="6">
    <source>
        <dbReference type="ARBA" id="ARBA00022989"/>
    </source>
</evidence>
<evidence type="ECO:0000313" key="15">
    <source>
        <dbReference type="Proteomes" id="UP000178510"/>
    </source>
</evidence>
<dbReference type="HAMAP" id="MF_01398">
    <property type="entry name" value="ATP_synth_b_bprime"/>
    <property type="match status" value="1"/>
</dbReference>
<evidence type="ECO:0000256" key="10">
    <source>
        <dbReference type="ARBA" id="ARBA00025198"/>
    </source>
</evidence>
<accession>A0A1G2KVW8</accession>
<dbReference type="CDD" id="cd06503">
    <property type="entry name" value="ATP-synt_Fo_b"/>
    <property type="match status" value="1"/>
</dbReference>
<organism evidence="14 15">
    <name type="scientific">Candidatus Sungbacteria bacterium RIFCSPHIGHO2_02_FULL_52_23</name>
    <dbReference type="NCBI Taxonomy" id="1802274"/>
    <lineage>
        <taxon>Bacteria</taxon>
        <taxon>Candidatus Sungiibacteriota</taxon>
    </lineage>
</organism>
<comment type="function">
    <text evidence="10 12">F(1)F(0) ATP synthase produces ATP from ADP in the presence of a proton or sodium gradient. F-type ATPases consist of two structural domains, F(1) containing the extramembraneous catalytic core and F(0) containing the membrane proton channel, linked together by a central stalk and a peripheral stalk. During catalysis, ATP synthesis in the catalytic domain of F(1) is coupled via a rotary mechanism of the central stalk subunits to proton translocation.</text>
</comment>
<feature type="transmembrane region" description="Helical" evidence="12">
    <location>
        <begin position="12"/>
        <end position="34"/>
    </location>
</feature>
<dbReference type="PANTHER" id="PTHR33445:SF2">
    <property type="entry name" value="ATP SYNTHASE SUBUNIT B', CHLOROPLASTIC"/>
    <property type="match status" value="1"/>
</dbReference>
<comment type="similarity">
    <text evidence="1 12 13">Belongs to the ATPase B chain family.</text>
</comment>
<evidence type="ECO:0000256" key="8">
    <source>
        <dbReference type="ARBA" id="ARBA00023136"/>
    </source>
</evidence>
<keyword evidence="7 12" id="KW-0406">Ion transport</keyword>
<comment type="caution">
    <text evidence="14">The sequence shown here is derived from an EMBL/GenBank/DDBJ whole genome shotgun (WGS) entry which is preliminary data.</text>
</comment>
<comment type="subcellular location">
    <subcellularLocation>
        <location evidence="12">Cell membrane</location>
        <topology evidence="12">Single-pass membrane protein</topology>
    </subcellularLocation>
    <subcellularLocation>
        <location evidence="11">Endomembrane system</location>
        <topology evidence="11">Single-pass membrane protein</topology>
    </subcellularLocation>
</comment>
<evidence type="ECO:0000256" key="7">
    <source>
        <dbReference type="ARBA" id="ARBA00023065"/>
    </source>
</evidence>
<keyword evidence="5 12" id="KW-0375">Hydrogen ion transport</keyword>
<evidence type="ECO:0000256" key="5">
    <source>
        <dbReference type="ARBA" id="ARBA00022781"/>
    </source>
</evidence>
<gene>
    <name evidence="12" type="primary">atpF</name>
    <name evidence="14" type="ORF">A3J58_00400</name>
</gene>
<dbReference type="Gene3D" id="6.10.250.1580">
    <property type="match status" value="1"/>
</dbReference>
<comment type="function">
    <text evidence="12">Component of the F(0) channel, it forms part of the peripheral stalk, linking F(1) to F(0).</text>
</comment>
<dbReference type="Proteomes" id="UP000178510">
    <property type="component" value="Unassembled WGS sequence"/>
</dbReference>
<dbReference type="InterPro" id="IPR002146">
    <property type="entry name" value="ATP_synth_b/b'su_bac/chlpt"/>
</dbReference>
<evidence type="ECO:0000256" key="13">
    <source>
        <dbReference type="RuleBase" id="RU003848"/>
    </source>
</evidence>
<dbReference type="GO" id="GO:0012505">
    <property type="term" value="C:endomembrane system"/>
    <property type="evidence" value="ECO:0007669"/>
    <property type="project" value="UniProtKB-SubCell"/>
</dbReference>
<dbReference type="STRING" id="1802274.A3J58_00400"/>
<dbReference type="GO" id="GO:0045259">
    <property type="term" value="C:proton-transporting ATP synthase complex"/>
    <property type="evidence" value="ECO:0007669"/>
    <property type="project" value="UniProtKB-KW"/>
</dbReference>
<keyword evidence="4 12" id="KW-0812">Transmembrane</keyword>
<dbReference type="GO" id="GO:0046961">
    <property type="term" value="F:proton-transporting ATPase activity, rotational mechanism"/>
    <property type="evidence" value="ECO:0007669"/>
    <property type="project" value="TreeGrafter"/>
</dbReference>
<protein>
    <recommendedName>
        <fullName evidence="12">ATP synthase subunit b</fullName>
    </recommendedName>
    <alternativeName>
        <fullName evidence="12">ATP synthase F(0) sector subunit b</fullName>
    </alternativeName>
    <alternativeName>
        <fullName evidence="12">ATPase subunit I</fullName>
    </alternativeName>
    <alternativeName>
        <fullName evidence="12">F-type ATPase subunit b</fullName>
        <shortName evidence="12">F-ATPase subunit b</shortName>
    </alternativeName>
</protein>
<name>A0A1G2KVW8_9BACT</name>
<reference evidence="14 15" key="1">
    <citation type="journal article" date="2016" name="Nat. Commun.">
        <title>Thousands of microbial genomes shed light on interconnected biogeochemical processes in an aquifer system.</title>
        <authorList>
            <person name="Anantharaman K."/>
            <person name="Brown C.T."/>
            <person name="Hug L.A."/>
            <person name="Sharon I."/>
            <person name="Castelle C.J."/>
            <person name="Probst A.J."/>
            <person name="Thomas B.C."/>
            <person name="Singh A."/>
            <person name="Wilkins M.J."/>
            <person name="Karaoz U."/>
            <person name="Brodie E.L."/>
            <person name="Williams K.H."/>
            <person name="Hubbard S.S."/>
            <person name="Banfield J.F."/>
        </authorList>
    </citation>
    <scope>NUCLEOTIDE SEQUENCE [LARGE SCALE GENOMIC DNA]</scope>
</reference>
<evidence type="ECO:0000256" key="2">
    <source>
        <dbReference type="ARBA" id="ARBA00022448"/>
    </source>
</evidence>
<keyword evidence="8 12" id="KW-0472">Membrane</keyword>
<evidence type="ECO:0000256" key="9">
    <source>
        <dbReference type="ARBA" id="ARBA00023310"/>
    </source>
</evidence>